<feature type="transmembrane region" description="Helical" evidence="1">
    <location>
        <begin position="363"/>
        <end position="385"/>
    </location>
</feature>
<evidence type="ECO:0000256" key="2">
    <source>
        <dbReference type="SAM" id="SignalP"/>
    </source>
</evidence>
<evidence type="ECO:0008006" key="5">
    <source>
        <dbReference type="Google" id="ProtNLM"/>
    </source>
</evidence>
<feature type="transmembrane region" description="Helical" evidence="1">
    <location>
        <begin position="508"/>
        <end position="525"/>
    </location>
</feature>
<feature type="transmembrane region" description="Helical" evidence="1">
    <location>
        <begin position="234"/>
        <end position="254"/>
    </location>
</feature>
<feature type="transmembrane region" description="Helical" evidence="1">
    <location>
        <begin position="274"/>
        <end position="294"/>
    </location>
</feature>
<dbReference type="Proteomes" id="UP000007879">
    <property type="component" value="Unassembled WGS sequence"/>
</dbReference>
<evidence type="ECO:0000313" key="4">
    <source>
        <dbReference type="Proteomes" id="UP000007879"/>
    </source>
</evidence>
<dbReference type="EnsemblMetazoa" id="Aqu2.1.20934_001">
    <property type="protein sequence ID" value="Aqu2.1.20934_001"/>
    <property type="gene ID" value="Aqu2.1.20934"/>
</dbReference>
<proteinExistence type="predicted"/>
<evidence type="ECO:0000256" key="1">
    <source>
        <dbReference type="SAM" id="Phobius"/>
    </source>
</evidence>
<keyword evidence="1" id="KW-0472">Membrane</keyword>
<feature type="signal peptide" evidence="2">
    <location>
        <begin position="1"/>
        <end position="21"/>
    </location>
</feature>
<protein>
    <recommendedName>
        <fullName evidence="5">TRP C-terminal domain-containing protein</fullName>
    </recommendedName>
</protein>
<keyword evidence="1" id="KW-0812">Transmembrane</keyword>
<feature type="transmembrane region" description="Helical" evidence="1">
    <location>
        <begin position="306"/>
        <end position="330"/>
    </location>
</feature>
<accession>A0A1X7TZI5</accession>
<feature type="chain" id="PRO_5010853856" description="TRP C-terminal domain-containing protein" evidence="2">
    <location>
        <begin position="22"/>
        <end position="616"/>
    </location>
</feature>
<feature type="transmembrane region" description="Helical" evidence="1">
    <location>
        <begin position="452"/>
        <end position="472"/>
    </location>
</feature>
<dbReference type="InterPro" id="IPR009030">
    <property type="entry name" value="Growth_fac_rcpt_cys_sf"/>
</dbReference>
<keyword evidence="1" id="KW-1133">Transmembrane helix</keyword>
<gene>
    <name evidence="3" type="primary">100631544</name>
</gene>
<organism evidence="3">
    <name type="scientific">Amphimedon queenslandica</name>
    <name type="common">Sponge</name>
    <dbReference type="NCBI Taxonomy" id="400682"/>
    <lineage>
        <taxon>Eukaryota</taxon>
        <taxon>Metazoa</taxon>
        <taxon>Porifera</taxon>
        <taxon>Demospongiae</taxon>
        <taxon>Heteroscleromorpha</taxon>
        <taxon>Haplosclerida</taxon>
        <taxon>Niphatidae</taxon>
        <taxon>Amphimedon</taxon>
    </lineage>
</organism>
<feature type="transmembrane region" description="Helical" evidence="1">
    <location>
        <begin position="478"/>
        <end position="496"/>
    </location>
</feature>
<dbReference type="EnsemblMetazoa" id="XM_020001235.1">
    <property type="protein sequence ID" value="XP_019856794.1"/>
    <property type="gene ID" value="LOC100631544"/>
</dbReference>
<dbReference type="InParanoid" id="A0A1X7TZI5"/>
<dbReference type="AlphaFoldDB" id="A0A1X7TZI5"/>
<feature type="transmembrane region" description="Helical" evidence="1">
    <location>
        <begin position="537"/>
        <end position="558"/>
    </location>
</feature>
<reference evidence="3" key="2">
    <citation type="submission" date="2017-05" db="UniProtKB">
        <authorList>
            <consortium name="EnsemblMetazoa"/>
        </authorList>
    </citation>
    <scope>IDENTIFICATION</scope>
</reference>
<keyword evidence="4" id="KW-1185">Reference proteome</keyword>
<dbReference type="SUPFAM" id="SSF57184">
    <property type="entry name" value="Growth factor receptor domain"/>
    <property type="match status" value="1"/>
</dbReference>
<keyword evidence="2" id="KW-0732">Signal</keyword>
<evidence type="ECO:0000313" key="3">
    <source>
        <dbReference type="EnsemblMetazoa" id="Aqu2.1.20934_001"/>
    </source>
</evidence>
<sequence length="616" mass="71287">MMKEAVLFVFVITAVVLLTEGEYVNELYVENYQGNETEIKSCYGGKAECNGSNIIKVQRGYWVGQWKDKGWVIGLCTFCRSFYNSTTHVGELMNVNLHNQCADNRDQSSVMCSTCNENYSIAINSENYDCVECNKSEMWLYFVLNVTILLVFLLFIFIFDFSLVSGALNPLIFFGQMTTTTLKLDMYGAIPISSSFVNSTANCYQIVNAFWKLDLTYFKNNFCFAKDMEMVSVLALKYIVALMALLPVVALILVAKNLDKISDSFGRCLRRLHFSESIAAAIANCSCFSRLAFINRMIRFRRDSSIPTLVAACVILSFPKLNIITFYLLAPTNLYDSDGTVIDKVLYLEGKLEYPGNMTHWRFAWLAIFFLITVIMGFPFILLALRYNHTERQNNASTKFGHIMWYLDKFLDKCLLVPFQKDLKDKKYRRGTGPCSKFKIWRFSFGIHDYRWYAGWYLFLRSSLFATSIFSMDYASQLILQQILITLALGITVTLRPYKQTVHNRLDAFIFLLILIINFTVFYQYQLTFSKSPSNQVYIIQYVLSFIPSFLILIYFFIKLCNNWRSDRYSMHPPELYYDQSSYFVNQNPTGCIERYFCSCNCTLCEQTPLMTQAGQ</sequence>
<name>A0A1X7TZI5_AMPQE</name>
<reference evidence="4" key="1">
    <citation type="journal article" date="2010" name="Nature">
        <title>The Amphimedon queenslandica genome and the evolution of animal complexity.</title>
        <authorList>
            <person name="Srivastava M."/>
            <person name="Simakov O."/>
            <person name="Chapman J."/>
            <person name="Fahey B."/>
            <person name="Gauthier M.E."/>
            <person name="Mitros T."/>
            <person name="Richards G.S."/>
            <person name="Conaco C."/>
            <person name="Dacre M."/>
            <person name="Hellsten U."/>
            <person name="Larroux C."/>
            <person name="Putnam N.H."/>
            <person name="Stanke M."/>
            <person name="Adamska M."/>
            <person name="Darling A."/>
            <person name="Degnan S.M."/>
            <person name="Oakley T.H."/>
            <person name="Plachetzki D.C."/>
            <person name="Zhai Y."/>
            <person name="Adamski M."/>
            <person name="Calcino A."/>
            <person name="Cummins S.F."/>
            <person name="Goodstein D.M."/>
            <person name="Harris C."/>
            <person name="Jackson D.J."/>
            <person name="Leys S.P."/>
            <person name="Shu S."/>
            <person name="Woodcroft B.J."/>
            <person name="Vervoort M."/>
            <person name="Kosik K.S."/>
            <person name="Manning G."/>
            <person name="Degnan B.M."/>
            <person name="Rokhsar D.S."/>
        </authorList>
    </citation>
    <scope>NUCLEOTIDE SEQUENCE [LARGE SCALE GENOMIC DNA]</scope>
</reference>
<feature type="transmembrane region" description="Helical" evidence="1">
    <location>
        <begin position="138"/>
        <end position="159"/>
    </location>
</feature>